<dbReference type="OrthoDB" id="9780593at2"/>
<evidence type="ECO:0000313" key="6">
    <source>
        <dbReference type="EMBL" id="SEN74575.1"/>
    </source>
</evidence>
<accession>A0A1H8J2E3</accession>
<dbReference type="EMBL" id="FODO01000001">
    <property type="protein sequence ID" value="SEN74575.1"/>
    <property type="molecule type" value="Genomic_DNA"/>
</dbReference>
<keyword evidence="7" id="KW-1185">Reference proteome</keyword>
<dbReference type="InterPro" id="IPR058245">
    <property type="entry name" value="NreC/VraR/RcsB-like_REC"/>
</dbReference>
<dbReference type="SUPFAM" id="SSF46894">
    <property type="entry name" value="C-terminal effector domain of the bipartite response regulators"/>
    <property type="match status" value="1"/>
</dbReference>
<dbReference type="Pfam" id="PF00196">
    <property type="entry name" value="GerE"/>
    <property type="match status" value="1"/>
</dbReference>
<keyword evidence="2" id="KW-0238">DNA-binding</keyword>
<evidence type="ECO:0000256" key="3">
    <source>
        <dbReference type="PROSITE-ProRule" id="PRU00169"/>
    </source>
</evidence>
<reference evidence="7" key="1">
    <citation type="submission" date="2016-10" db="EMBL/GenBank/DDBJ databases">
        <authorList>
            <person name="Varghese N."/>
            <person name="Submissions S."/>
        </authorList>
    </citation>
    <scope>NUCLEOTIDE SEQUENCE [LARGE SCALE GENOMIC DNA]</scope>
    <source>
        <strain evidence="7">Nm76</strain>
    </source>
</reference>
<evidence type="ECO:0000313" key="7">
    <source>
        <dbReference type="Proteomes" id="UP000198814"/>
    </source>
</evidence>
<dbReference type="SMART" id="SM00448">
    <property type="entry name" value="REC"/>
    <property type="match status" value="1"/>
</dbReference>
<dbReference type="Proteomes" id="UP000198814">
    <property type="component" value="Unassembled WGS sequence"/>
</dbReference>
<name>A0A1H8J2E3_9PROT</name>
<dbReference type="PRINTS" id="PR00038">
    <property type="entry name" value="HTHLUXR"/>
</dbReference>
<evidence type="ECO:0000259" key="4">
    <source>
        <dbReference type="PROSITE" id="PS50043"/>
    </source>
</evidence>
<dbReference type="PROSITE" id="PS50110">
    <property type="entry name" value="RESPONSE_REGULATORY"/>
    <property type="match status" value="1"/>
</dbReference>
<evidence type="ECO:0000256" key="1">
    <source>
        <dbReference type="ARBA" id="ARBA00022553"/>
    </source>
</evidence>
<dbReference type="GO" id="GO:0000160">
    <property type="term" value="P:phosphorelay signal transduction system"/>
    <property type="evidence" value="ECO:0007669"/>
    <property type="project" value="InterPro"/>
</dbReference>
<keyword evidence="1 3" id="KW-0597">Phosphoprotein</keyword>
<dbReference type="Gene3D" id="3.40.50.2300">
    <property type="match status" value="1"/>
</dbReference>
<gene>
    <name evidence="6" type="ORF">SAMN05216333_10166</name>
</gene>
<dbReference type="PANTHER" id="PTHR43214:SF38">
    <property type="entry name" value="NITRATE_NITRITE RESPONSE REGULATOR PROTEIN NARL"/>
    <property type="match status" value="1"/>
</dbReference>
<dbReference type="AlphaFoldDB" id="A0A1H8J2E3"/>
<dbReference type="SUPFAM" id="SSF52172">
    <property type="entry name" value="CheY-like"/>
    <property type="match status" value="1"/>
</dbReference>
<dbReference type="InterPro" id="IPR016032">
    <property type="entry name" value="Sig_transdc_resp-reg_C-effctor"/>
</dbReference>
<dbReference type="CDD" id="cd17535">
    <property type="entry name" value="REC_NarL-like"/>
    <property type="match status" value="1"/>
</dbReference>
<dbReference type="InterPro" id="IPR011006">
    <property type="entry name" value="CheY-like_superfamily"/>
</dbReference>
<dbReference type="InterPro" id="IPR039420">
    <property type="entry name" value="WalR-like"/>
</dbReference>
<dbReference type="GO" id="GO:0006355">
    <property type="term" value="P:regulation of DNA-templated transcription"/>
    <property type="evidence" value="ECO:0007669"/>
    <property type="project" value="InterPro"/>
</dbReference>
<dbReference type="CDD" id="cd06170">
    <property type="entry name" value="LuxR_C_like"/>
    <property type="match status" value="1"/>
</dbReference>
<protein>
    <submittedName>
        <fullName evidence="6">Two component transcriptional regulator, LuxR family</fullName>
    </submittedName>
</protein>
<organism evidence="6 7">
    <name type="scientific">Nitrosomonas oligotropha</name>
    <dbReference type="NCBI Taxonomy" id="42354"/>
    <lineage>
        <taxon>Bacteria</taxon>
        <taxon>Pseudomonadati</taxon>
        <taxon>Pseudomonadota</taxon>
        <taxon>Betaproteobacteria</taxon>
        <taxon>Nitrosomonadales</taxon>
        <taxon>Nitrosomonadaceae</taxon>
        <taxon>Nitrosomonas</taxon>
    </lineage>
</organism>
<dbReference type="Pfam" id="PF00072">
    <property type="entry name" value="Response_reg"/>
    <property type="match status" value="1"/>
</dbReference>
<evidence type="ECO:0000259" key="5">
    <source>
        <dbReference type="PROSITE" id="PS50110"/>
    </source>
</evidence>
<feature type="modified residue" description="4-aspartylphosphate" evidence="3">
    <location>
        <position position="61"/>
    </location>
</feature>
<dbReference type="PANTHER" id="PTHR43214">
    <property type="entry name" value="TWO-COMPONENT RESPONSE REGULATOR"/>
    <property type="match status" value="1"/>
</dbReference>
<evidence type="ECO:0000256" key="2">
    <source>
        <dbReference type="ARBA" id="ARBA00023125"/>
    </source>
</evidence>
<dbReference type="GO" id="GO:0003677">
    <property type="term" value="F:DNA binding"/>
    <property type="evidence" value="ECO:0007669"/>
    <property type="project" value="UniProtKB-KW"/>
</dbReference>
<feature type="domain" description="HTH luxR-type" evidence="4">
    <location>
        <begin position="158"/>
        <end position="223"/>
    </location>
</feature>
<dbReference type="PROSITE" id="PS50043">
    <property type="entry name" value="HTH_LUXR_2"/>
    <property type="match status" value="1"/>
</dbReference>
<dbReference type="InterPro" id="IPR001789">
    <property type="entry name" value="Sig_transdc_resp-reg_receiver"/>
</dbReference>
<dbReference type="InterPro" id="IPR000792">
    <property type="entry name" value="Tscrpt_reg_LuxR_C"/>
</dbReference>
<proteinExistence type="predicted"/>
<dbReference type="STRING" id="42354.SAMN05216333_10166"/>
<sequence length="241" mass="27427">MVEESHTKIRLLVAESFELVRIGLRSLFENNHSIHLVAEASSIEDLFKLAAQHKPDIVLMDLQLSGGNYAEHITKLLHACPQSKVLAFSHQNSEQTHLKTFRSGAMGIISKHHSSDLLLKAIHAIHSGQIWFDRNVTKLLWQAQFDSNPPVEIKTDKRSSQQPKLSDSERHIAYLACKGLSAKEISAQLLVTEKTVRNQLSVIYRKIGVKKQIELCLKAPLYNYFKESYLFGTFFPQDHEK</sequence>
<feature type="domain" description="Response regulatory" evidence="5">
    <location>
        <begin position="10"/>
        <end position="126"/>
    </location>
</feature>
<dbReference type="SMART" id="SM00421">
    <property type="entry name" value="HTH_LUXR"/>
    <property type="match status" value="1"/>
</dbReference>